<name>D6SSH1_9BACT</name>
<dbReference type="NCBIfam" id="TIGR00229">
    <property type="entry name" value="sensory_box"/>
    <property type="match status" value="4"/>
</dbReference>
<dbReference type="Proteomes" id="UP000005496">
    <property type="component" value="Unassembled WGS sequence"/>
</dbReference>
<dbReference type="InterPro" id="IPR000160">
    <property type="entry name" value="GGDEF_dom"/>
</dbReference>
<feature type="domain" description="PAC" evidence="3">
    <location>
        <begin position="322"/>
        <end position="375"/>
    </location>
</feature>
<dbReference type="EMBL" id="ACJN02000003">
    <property type="protein sequence ID" value="EFI33637.1"/>
    <property type="molecule type" value="Genomic_DNA"/>
</dbReference>
<evidence type="ECO:0000259" key="2">
    <source>
        <dbReference type="PROSITE" id="PS50112"/>
    </source>
</evidence>
<evidence type="ECO:0000259" key="4">
    <source>
        <dbReference type="PROSITE" id="PS50887"/>
    </source>
</evidence>
<protein>
    <submittedName>
        <fullName evidence="6">Diguanylate cyclase with PAS/PAC sensor</fullName>
    </submittedName>
</protein>
<evidence type="ECO:0000259" key="3">
    <source>
        <dbReference type="PROSITE" id="PS50113"/>
    </source>
</evidence>
<dbReference type="CDD" id="cd00130">
    <property type="entry name" value="PAS"/>
    <property type="match status" value="4"/>
</dbReference>
<dbReference type="InterPro" id="IPR013656">
    <property type="entry name" value="PAS_4"/>
</dbReference>
<dbReference type="InterPro" id="IPR043128">
    <property type="entry name" value="Rev_trsase/Diguanyl_cyclase"/>
</dbReference>
<dbReference type="PANTHER" id="PTHR44757:SF2">
    <property type="entry name" value="BIOFILM ARCHITECTURE MAINTENANCE PROTEIN MBAA"/>
    <property type="match status" value="1"/>
</dbReference>
<keyword evidence="1" id="KW-0175">Coiled coil</keyword>
<dbReference type="Pfam" id="PF08447">
    <property type="entry name" value="PAS_3"/>
    <property type="match status" value="1"/>
</dbReference>
<organism evidence="6 7">
    <name type="scientific">Desulfonatronospira thiodismutans ASO3-1</name>
    <dbReference type="NCBI Taxonomy" id="555779"/>
    <lineage>
        <taxon>Bacteria</taxon>
        <taxon>Pseudomonadati</taxon>
        <taxon>Thermodesulfobacteriota</taxon>
        <taxon>Desulfovibrionia</taxon>
        <taxon>Desulfovibrionales</taxon>
        <taxon>Desulfonatronovibrionaceae</taxon>
        <taxon>Desulfonatronospira</taxon>
    </lineage>
</organism>
<dbReference type="CDD" id="cd00093">
    <property type="entry name" value="HTH_XRE"/>
    <property type="match status" value="1"/>
</dbReference>
<dbReference type="NCBIfam" id="TIGR00254">
    <property type="entry name" value="GGDEF"/>
    <property type="match status" value="1"/>
</dbReference>
<dbReference type="Gene3D" id="3.30.450.20">
    <property type="entry name" value="PAS domain"/>
    <property type="match status" value="5"/>
</dbReference>
<dbReference type="Pfam" id="PF00990">
    <property type="entry name" value="GGDEF"/>
    <property type="match status" value="1"/>
</dbReference>
<dbReference type="CDD" id="cd01949">
    <property type="entry name" value="GGDEF"/>
    <property type="match status" value="1"/>
</dbReference>
<dbReference type="SMART" id="SM00091">
    <property type="entry name" value="PAS"/>
    <property type="match status" value="4"/>
</dbReference>
<dbReference type="InterPro" id="IPR001387">
    <property type="entry name" value="Cro/C1-type_HTH"/>
</dbReference>
<dbReference type="AlphaFoldDB" id="D6SSH1"/>
<dbReference type="Gene3D" id="3.30.70.270">
    <property type="match status" value="1"/>
</dbReference>
<dbReference type="InterPro" id="IPR052155">
    <property type="entry name" value="Biofilm_reg_signaling"/>
</dbReference>
<feature type="domain" description="PAS" evidence="2">
    <location>
        <begin position="503"/>
        <end position="567"/>
    </location>
</feature>
<accession>D6SSH1</accession>
<dbReference type="Gene3D" id="1.10.260.40">
    <property type="entry name" value="lambda repressor-like DNA-binding domains"/>
    <property type="match status" value="1"/>
</dbReference>
<dbReference type="Pfam" id="PF13426">
    <property type="entry name" value="PAS_9"/>
    <property type="match status" value="2"/>
</dbReference>
<dbReference type="InterPro" id="IPR013655">
    <property type="entry name" value="PAS_fold_3"/>
</dbReference>
<dbReference type="GO" id="GO:0003677">
    <property type="term" value="F:DNA binding"/>
    <property type="evidence" value="ECO:0007669"/>
    <property type="project" value="InterPro"/>
</dbReference>
<dbReference type="Pfam" id="PF08448">
    <property type="entry name" value="PAS_4"/>
    <property type="match status" value="1"/>
</dbReference>
<dbReference type="FunFam" id="3.30.70.270:FF:000001">
    <property type="entry name" value="Diguanylate cyclase domain protein"/>
    <property type="match status" value="1"/>
</dbReference>
<dbReference type="SMART" id="SM00086">
    <property type="entry name" value="PAC"/>
    <property type="match status" value="3"/>
</dbReference>
<dbReference type="PROSITE" id="PS50112">
    <property type="entry name" value="PAS"/>
    <property type="match status" value="3"/>
</dbReference>
<dbReference type="PROSITE" id="PS50943">
    <property type="entry name" value="HTH_CROC1"/>
    <property type="match status" value="1"/>
</dbReference>
<dbReference type="SMART" id="SM00530">
    <property type="entry name" value="HTH_XRE"/>
    <property type="match status" value="1"/>
</dbReference>
<dbReference type="SUPFAM" id="SSF47413">
    <property type="entry name" value="lambda repressor-like DNA-binding domains"/>
    <property type="match status" value="1"/>
</dbReference>
<dbReference type="PANTHER" id="PTHR44757">
    <property type="entry name" value="DIGUANYLATE CYCLASE DGCP"/>
    <property type="match status" value="1"/>
</dbReference>
<dbReference type="SMART" id="SM00267">
    <property type="entry name" value="GGDEF"/>
    <property type="match status" value="1"/>
</dbReference>
<evidence type="ECO:0000313" key="6">
    <source>
        <dbReference type="EMBL" id="EFI33637.1"/>
    </source>
</evidence>
<feature type="domain" description="PAC" evidence="3">
    <location>
        <begin position="574"/>
        <end position="627"/>
    </location>
</feature>
<dbReference type="InterPro" id="IPR035965">
    <property type="entry name" value="PAS-like_dom_sf"/>
</dbReference>
<dbReference type="RefSeq" id="WP_008870986.1">
    <property type="nucleotide sequence ID" value="NZ_ACJN02000003.1"/>
</dbReference>
<dbReference type="InterPro" id="IPR001610">
    <property type="entry name" value="PAC"/>
</dbReference>
<dbReference type="PROSITE" id="PS50113">
    <property type="entry name" value="PAC"/>
    <property type="match status" value="3"/>
</dbReference>
<dbReference type="GO" id="GO:0003824">
    <property type="term" value="F:catalytic activity"/>
    <property type="evidence" value="ECO:0007669"/>
    <property type="project" value="UniProtKB-ARBA"/>
</dbReference>
<dbReference type="eggNOG" id="COG3706">
    <property type="taxonomic scope" value="Bacteria"/>
</dbReference>
<evidence type="ECO:0000259" key="5">
    <source>
        <dbReference type="PROSITE" id="PS50943"/>
    </source>
</evidence>
<dbReference type="InterPro" id="IPR000700">
    <property type="entry name" value="PAS-assoc_C"/>
</dbReference>
<comment type="caution">
    <text evidence="6">The sequence shown here is derived from an EMBL/GenBank/DDBJ whole genome shotgun (WGS) entry which is preliminary data.</text>
</comment>
<feature type="domain" description="GGDEF" evidence="4">
    <location>
        <begin position="780"/>
        <end position="915"/>
    </location>
</feature>
<dbReference type="InterPro" id="IPR000014">
    <property type="entry name" value="PAS"/>
</dbReference>
<evidence type="ECO:0000256" key="1">
    <source>
        <dbReference type="SAM" id="Coils"/>
    </source>
</evidence>
<sequence>MLEKTFGERVRLFRALKNLTQGQLADMLDISRHHMGCLERGESGPSFGLIRKLCTLLQVHPASLFLSSDQEPEYPEESQVDTSPLQQIPFMSGHGTWNISIPNGPETWSRQLWQTLGYSTSREPSLGLFLKHVHQESRQAFEAFYRQLASGSIPPPESFWITRRDAVQRKIQARGDIIKGPGSSSPLACLSLLDITEWLEMQHHLMYNQNHLQNAVLQKTRALSRAVEETRQELELRKAAQEFAREQQEKMESILNNMDDGVWSASWPDMDILFISPSLSGIFGYSTAELQKNNNLWFQAIHSEDRHIVEKSLLDLPREKRKSLEYRIVRPDGEIRWINDRHWLILDPSTGTPVRVDGLTVDITQRLQIRRQLAESEEKFRSLTLNAPVGIAMHEIVLNPHGDPVDYIFLDVNPAFETQTGLKPSEVLGRRASQVLPGIENTSILSFFGQVVSSGDPMDFEFYSSPLQRFYMVHAYKISHRRFAAVFIDITSQKQMEQALGESERRYRGLVESQNDLIVRVDTDNRLTYVNDTYCRTFGRTREELMGKSFTPLVHQDDIQATLQAMEGLKVPPHRIQVQQRAMTVDGWRWIFWEDNAVLDEHGHIVEIQGVGRDITELKSRQVLLQSIFQASQDVSFVVTQNMPHSGDIILEFSPGAENLFGYSREEVLGKPVAMLHDPADIPRFPDIHRTLKENQPWRDKVNLVRRDGSTFPSLFTVYPFEYDGKDSTLGVSIDISELEQARKILEKTAITDHLTGLMNRSRFDQLMEEEWRRAKRGGHCLSILMLDIDNFKQFNDFYGHIQGDRCLQRIAGILSACLMRAGDVLARYGGEEFIALLPDTPLQSAVVVAEKMRMSVENLGMPNTGSQAGPFVSVSAGVASSCPFPGMSRQGLIHQADMMLYKAKSLGRNTVAWQ</sequence>
<feature type="domain" description="HTH cro/C1-type" evidence="5">
    <location>
        <begin position="10"/>
        <end position="64"/>
    </location>
</feature>
<dbReference type="InterPro" id="IPR010982">
    <property type="entry name" value="Lambda_DNA-bd_dom_sf"/>
</dbReference>
<gene>
    <name evidence="6" type="ORF">Dthio_PD0972</name>
</gene>
<reference evidence="6" key="1">
    <citation type="submission" date="2010-05" db="EMBL/GenBank/DDBJ databases">
        <title>The draft genome of Desulfonatronospira thiodismutans ASO3-1.</title>
        <authorList>
            <consortium name="US DOE Joint Genome Institute (JGI-PGF)"/>
            <person name="Lucas S."/>
            <person name="Copeland A."/>
            <person name="Lapidus A."/>
            <person name="Cheng J.-F."/>
            <person name="Bruce D."/>
            <person name="Goodwin L."/>
            <person name="Pitluck S."/>
            <person name="Chertkov O."/>
            <person name="Brettin T."/>
            <person name="Detter J.C."/>
            <person name="Han C."/>
            <person name="Land M.L."/>
            <person name="Hauser L."/>
            <person name="Kyrpides N."/>
            <person name="Mikhailova N."/>
            <person name="Muyzer G."/>
            <person name="Woyke T."/>
        </authorList>
    </citation>
    <scope>NUCLEOTIDE SEQUENCE [LARGE SCALE GENOMIC DNA]</scope>
    <source>
        <strain evidence="6">ASO3-1</strain>
    </source>
</reference>
<feature type="domain" description="PAS" evidence="2">
    <location>
        <begin position="621"/>
        <end position="696"/>
    </location>
</feature>
<dbReference type="InterPro" id="IPR029787">
    <property type="entry name" value="Nucleotide_cyclase"/>
</dbReference>
<feature type="coiled-coil region" evidence="1">
    <location>
        <begin position="217"/>
        <end position="249"/>
    </location>
</feature>
<proteinExistence type="predicted"/>
<dbReference type="OrthoDB" id="5460745at2"/>
<keyword evidence="7" id="KW-1185">Reference proteome</keyword>
<feature type="domain" description="PAC" evidence="3">
    <location>
        <begin position="698"/>
        <end position="748"/>
    </location>
</feature>
<dbReference type="Pfam" id="PF13560">
    <property type="entry name" value="HTH_31"/>
    <property type="match status" value="1"/>
</dbReference>
<dbReference type="PROSITE" id="PS50887">
    <property type="entry name" value="GGDEF"/>
    <property type="match status" value="1"/>
</dbReference>
<dbReference type="SUPFAM" id="SSF55073">
    <property type="entry name" value="Nucleotide cyclase"/>
    <property type="match status" value="1"/>
</dbReference>
<evidence type="ECO:0000313" key="7">
    <source>
        <dbReference type="Proteomes" id="UP000005496"/>
    </source>
</evidence>
<dbReference type="eggNOG" id="COG2202">
    <property type="taxonomic scope" value="Bacteria"/>
</dbReference>
<feature type="domain" description="PAS" evidence="2">
    <location>
        <begin position="247"/>
        <end position="320"/>
    </location>
</feature>
<dbReference type="SUPFAM" id="SSF55785">
    <property type="entry name" value="PYP-like sensor domain (PAS domain)"/>
    <property type="match status" value="5"/>
</dbReference>